<evidence type="ECO:0000256" key="5">
    <source>
        <dbReference type="SAM" id="Phobius"/>
    </source>
</evidence>
<evidence type="ECO:0000256" key="1">
    <source>
        <dbReference type="ARBA" id="ARBA00004141"/>
    </source>
</evidence>
<dbReference type="PANTHER" id="PTHR43471">
    <property type="entry name" value="ABC TRANSPORTER PERMEASE"/>
    <property type="match status" value="1"/>
</dbReference>
<evidence type="ECO:0000256" key="2">
    <source>
        <dbReference type="ARBA" id="ARBA00022692"/>
    </source>
</evidence>
<name>A0A1D3L5N7_9EURY</name>
<feature type="transmembrane region" description="Helical" evidence="5">
    <location>
        <begin position="345"/>
        <end position="364"/>
    </location>
</feature>
<comment type="subcellular location">
    <subcellularLocation>
        <location evidence="1">Membrane</location>
        <topology evidence="1">Multi-pass membrane protein</topology>
    </subcellularLocation>
</comment>
<accession>A0A1D3L5N7</accession>
<reference evidence="7 8" key="1">
    <citation type="submission" date="2016-08" db="EMBL/GenBank/DDBJ databases">
        <authorList>
            <person name="Seilhamer J.J."/>
        </authorList>
    </citation>
    <scope>NUCLEOTIDE SEQUENCE [LARGE SCALE GENOMIC DNA]</scope>
    <source>
        <strain evidence="7">Buetzberg</strain>
    </source>
</reference>
<dbReference type="GO" id="GO:0140359">
    <property type="term" value="F:ABC-type transporter activity"/>
    <property type="evidence" value="ECO:0007669"/>
    <property type="project" value="InterPro"/>
</dbReference>
<dbReference type="PATRIC" id="fig|129848.4.peg.2311"/>
<gene>
    <name evidence="7" type="ORF">MCBB_2261</name>
</gene>
<sequence length="393" mass="43144">MNFTTITKWEFKGTLSSRKFLMIFLLQISVLLLMIVVFNSFTANLESENGISLTPSLSGFASLDVQDESGLFINRLNPEILDVTRSNYNNSIMRMEAGRTTGFLMVPDDVATSINAMEPVNLNLYLDYSDPKSVVVLDEVNSTSKIMSTAITASWVNSLSPQNTSTQNFKQQSSGESLPLQIINKAMMAIILFLPILLFGNIIMDSVVGEKERKTAEILIAMPVSHADIIIGKSLASILLIALQVGIWILILLITGFAIKNPLLVYAFILMASVPIVGITTALSVYAKNYKEAGIGISILYIGVAGFLAVPALAYISTRSTLANISPMTVVMRLFSGEVIPLTDYAVTVLFAFIFSVLSYWVAVKLSRRDDVVFGPRPGILRLIWDLISFKKV</sequence>
<feature type="transmembrane region" description="Helical" evidence="5">
    <location>
        <begin position="186"/>
        <end position="204"/>
    </location>
</feature>
<feature type="transmembrane region" description="Helical" evidence="5">
    <location>
        <begin position="265"/>
        <end position="287"/>
    </location>
</feature>
<dbReference type="OrthoDB" id="37107at2157"/>
<evidence type="ECO:0000313" key="7">
    <source>
        <dbReference type="EMBL" id="SCG86800.1"/>
    </source>
</evidence>
<protein>
    <submittedName>
        <fullName evidence="7">ABC transporter, permease component</fullName>
    </submittedName>
</protein>
<evidence type="ECO:0000313" key="8">
    <source>
        <dbReference type="Proteomes" id="UP000094707"/>
    </source>
</evidence>
<keyword evidence="4 5" id="KW-0472">Membrane</keyword>
<feature type="transmembrane region" description="Helical" evidence="5">
    <location>
        <begin position="20"/>
        <end position="41"/>
    </location>
</feature>
<evidence type="ECO:0000259" key="6">
    <source>
        <dbReference type="Pfam" id="PF12698"/>
    </source>
</evidence>
<dbReference type="PANTHER" id="PTHR43471:SF3">
    <property type="entry name" value="ABC TRANSPORTER PERMEASE PROTEIN NATB"/>
    <property type="match status" value="1"/>
</dbReference>
<dbReference type="Proteomes" id="UP000094707">
    <property type="component" value="Chromosome I"/>
</dbReference>
<proteinExistence type="predicted"/>
<dbReference type="EMBL" id="LT607756">
    <property type="protein sequence ID" value="SCG86800.1"/>
    <property type="molecule type" value="Genomic_DNA"/>
</dbReference>
<feature type="domain" description="ABC-2 type transporter transmembrane" evidence="6">
    <location>
        <begin position="24"/>
        <end position="363"/>
    </location>
</feature>
<feature type="transmembrane region" description="Helical" evidence="5">
    <location>
        <begin position="299"/>
        <end position="318"/>
    </location>
</feature>
<dbReference type="AlphaFoldDB" id="A0A1D3L5N7"/>
<dbReference type="InterPro" id="IPR013525">
    <property type="entry name" value="ABC2_TM"/>
</dbReference>
<evidence type="ECO:0000256" key="4">
    <source>
        <dbReference type="ARBA" id="ARBA00023136"/>
    </source>
</evidence>
<dbReference type="Pfam" id="PF12698">
    <property type="entry name" value="ABC2_membrane_3"/>
    <property type="match status" value="1"/>
</dbReference>
<dbReference type="STRING" id="118062.MCBB_2261"/>
<evidence type="ECO:0000256" key="3">
    <source>
        <dbReference type="ARBA" id="ARBA00022989"/>
    </source>
</evidence>
<keyword evidence="3 5" id="KW-1133">Transmembrane helix</keyword>
<organism evidence="7 8">
    <name type="scientific">Methanobacterium congolense</name>
    <dbReference type="NCBI Taxonomy" id="118062"/>
    <lineage>
        <taxon>Archaea</taxon>
        <taxon>Methanobacteriati</taxon>
        <taxon>Methanobacteriota</taxon>
        <taxon>Methanomada group</taxon>
        <taxon>Methanobacteria</taxon>
        <taxon>Methanobacteriales</taxon>
        <taxon>Methanobacteriaceae</taxon>
        <taxon>Methanobacterium</taxon>
    </lineage>
</organism>
<dbReference type="GO" id="GO:0016020">
    <property type="term" value="C:membrane"/>
    <property type="evidence" value="ECO:0007669"/>
    <property type="project" value="UniProtKB-SubCell"/>
</dbReference>
<keyword evidence="2 5" id="KW-0812">Transmembrane</keyword>
<dbReference type="KEGG" id="mcub:MCBB_2261"/>
<keyword evidence="8" id="KW-1185">Reference proteome</keyword>
<feature type="transmembrane region" description="Helical" evidence="5">
    <location>
        <begin position="235"/>
        <end position="259"/>
    </location>
</feature>